<gene>
    <name evidence="2" type="ORF">URODEC1_LOCUS86261</name>
</gene>
<proteinExistence type="predicted"/>
<sequence>MRGRGYDSGAGFLGDDVHREAITDDDDGRREDSLVAADSSSVDCMHGSYSSCLSLHGARVDDEQSVLDNSSRPSSPFDILTPQDVLPIETARSRFLDLVVDYFISEHVVEMVECSGSDFSHVDDKSSKRKQHGVRYEGDPRVALPLMYIANLYETLVSDVNVRLASLIGFREKTIGLALEASGGLYRKLTQRFPKKGPCSFRRRELATSHATRKKFPELVVQEEKRVRFVVINGLAIIERPHNMRMEDAEWFKRLTGRSEVAICSRDYKFYSPRHKFRRSPQAAFDIPETSALAEGENSPLVCSSGFRPPNEFTVTQIQNHHQSTPKRHIEQLENQPYLHLFHQAEDDTIQQVQHCTQFPPIHQCTTAPHLSDNPQHQQQAYLSQHISCLQVGQGQLGGRMHIIPTSPAKFCDECGCPYLRATSKFCSECGTKRLGM</sequence>
<dbReference type="PANTHER" id="PTHR13555">
    <property type="entry name" value="C2H2 ZINC FINGER CGI-62-RELATED"/>
    <property type="match status" value="1"/>
</dbReference>
<evidence type="ECO:0000256" key="1">
    <source>
        <dbReference type="SAM" id="MobiDB-lite"/>
    </source>
</evidence>
<evidence type="ECO:0008006" key="4">
    <source>
        <dbReference type="Google" id="ProtNLM"/>
    </source>
</evidence>
<dbReference type="InterPro" id="IPR026319">
    <property type="entry name" value="ZC2HC1A/B-like"/>
</dbReference>
<feature type="compositionally biased region" description="Gly residues" evidence="1">
    <location>
        <begin position="1"/>
        <end position="12"/>
    </location>
</feature>
<organism evidence="2 3">
    <name type="scientific">Urochloa decumbens</name>
    <dbReference type="NCBI Taxonomy" id="240449"/>
    <lineage>
        <taxon>Eukaryota</taxon>
        <taxon>Viridiplantae</taxon>
        <taxon>Streptophyta</taxon>
        <taxon>Embryophyta</taxon>
        <taxon>Tracheophyta</taxon>
        <taxon>Spermatophyta</taxon>
        <taxon>Magnoliopsida</taxon>
        <taxon>Liliopsida</taxon>
        <taxon>Poales</taxon>
        <taxon>Poaceae</taxon>
        <taxon>PACMAD clade</taxon>
        <taxon>Panicoideae</taxon>
        <taxon>Panicodae</taxon>
        <taxon>Paniceae</taxon>
        <taxon>Melinidinae</taxon>
        <taxon>Urochloa</taxon>
    </lineage>
</organism>
<feature type="region of interest" description="Disordered" evidence="1">
    <location>
        <begin position="1"/>
        <end position="34"/>
    </location>
</feature>
<accession>A0ABC9DKU9</accession>
<dbReference type="PANTHER" id="PTHR13555:SF36">
    <property type="entry name" value="ZINC FINGER C2HC DOMAIN-CONTAINING PROTEIN 1B"/>
    <property type="match status" value="1"/>
</dbReference>
<feature type="compositionally biased region" description="Basic and acidic residues" evidence="1">
    <location>
        <begin position="15"/>
        <end position="33"/>
    </location>
</feature>
<protein>
    <recommendedName>
        <fullName evidence="4">Cgi-62</fullName>
    </recommendedName>
</protein>
<reference evidence="2 3" key="2">
    <citation type="submission" date="2024-10" db="EMBL/GenBank/DDBJ databases">
        <authorList>
            <person name="Ryan C."/>
        </authorList>
    </citation>
    <scope>NUCLEOTIDE SEQUENCE [LARGE SCALE GENOMIC DNA]</scope>
</reference>
<dbReference type="AlphaFoldDB" id="A0ABC9DKU9"/>
<keyword evidence="3" id="KW-1185">Reference proteome</keyword>
<dbReference type="Proteomes" id="UP001497457">
    <property type="component" value="Chromosome 34rd"/>
</dbReference>
<evidence type="ECO:0000313" key="2">
    <source>
        <dbReference type="EMBL" id="CAL5040732.1"/>
    </source>
</evidence>
<name>A0ABC9DKU9_9POAL</name>
<evidence type="ECO:0000313" key="3">
    <source>
        <dbReference type="Proteomes" id="UP001497457"/>
    </source>
</evidence>
<reference evidence="3" key="1">
    <citation type="submission" date="2024-06" db="EMBL/GenBank/DDBJ databases">
        <authorList>
            <person name="Ryan C."/>
        </authorList>
    </citation>
    <scope>NUCLEOTIDE SEQUENCE [LARGE SCALE GENOMIC DNA]</scope>
</reference>
<dbReference type="EMBL" id="OZ075144">
    <property type="protein sequence ID" value="CAL5040732.1"/>
    <property type="molecule type" value="Genomic_DNA"/>
</dbReference>